<accession>A0ABU1RMU3</accession>
<dbReference type="Pfam" id="PF03168">
    <property type="entry name" value="LEA_2"/>
    <property type="match status" value="1"/>
</dbReference>
<dbReference type="Proteomes" id="UP001254759">
    <property type="component" value="Unassembled WGS sequence"/>
</dbReference>
<evidence type="ECO:0000256" key="1">
    <source>
        <dbReference type="SAM" id="MobiDB-lite"/>
    </source>
</evidence>
<comment type="caution">
    <text evidence="3">The sequence shown here is derived from an EMBL/GenBank/DDBJ whole genome shotgun (WGS) entry which is preliminary data.</text>
</comment>
<gene>
    <name evidence="3" type="ORF">J2W94_000357</name>
</gene>
<dbReference type="RefSeq" id="WP_310089921.1">
    <property type="nucleotide sequence ID" value="NZ_JAVDTT010000001.1"/>
</dbReference>
<name>A0ABU1RMU3_9GAMM</name>
<dbReference type="Gene3D" id="2.60.40.1820">
    <property type="match status" value="1"/>
</dbReference>
<feature type="region of interest" description="Disordered" evidence="1">
    <location>
        <begin position="134"/>
        <end position="158"/>
    </location>
</feature>
<feature type="domain" description="Late embryogenesis abundant protein LEA-2 subgroup" evidence="2">
    <location>
        <begin position="50"/>
        <end position="141"/>
    </location>
</feature>
<dbReference type="InterPro" id="IPR004864">
    <property type="entry name" value="LEA_2"/>
</dbReference>
<organism evidence="3 4">
    <name type="scientific">Pseudoxanthomonas sacheonensis</name>
    <dbReference type="NCBI Taxonomy" id="443615"/>
    <lineage>
        <taxon>Bacteria</taxon>
        <taxon>Pseudomonadati</taxon>
        <taxon>Pseudomonadota</taxon>
        <taxon>Gammaproteobacteria</taxon>
        <taxon>Lysobacterales</taxon>
        <taxon>Lysobacteraceae</taxon>
        <taxon>Pseudoxanthomonas</taxon>
    </lineage>
</organism>
<dbReference type="SUPFAM" id="SSF117070">
    <property type="entry name" value="LEA14-like"/>
    <property type="match status" value="1"/>
</dbReference>
<evidence type="ECO:0000313" key="4">
    <source>
        <dbReference type="Proteomes" id="UP001254759"/>
    </source>
</evidence>
<sequence length="158" mass="16687">MKGVARWVSLLLVSLFLAACSGGPVRRVSEPATSIQQLTVNADGSWSLDLRLQNYSSIPMRFDSAELAITVGGQAAGTLRAAPAISIGPESADVLTLPFKPSAEARMVIADALAGRHSLGYTLKGKLQAVPDEKKSRSFDVDSRNTLNPVPGLDGVLR</sequence>
<feature type="compositionally biased region" description="Basic and acidic residues" evidence="1">
    <location>
        <begin position="134"/>
        <end position="143"/>
    </location>
</feature>
<dbReference type="EMBL" id="JAVDTT010000001">
    <property type="protein sequence ID" value="MDR6840093.1"/>
    <property type="molecule type" value="Genomic_DNA"/>
</dbReference>
<evidence type="ECO:0000313" key="3">
    <source>
        <dbReference type="EMBL" id="MDR6840093.1"/>
    </source>
</evidence>
<keyword evidence="4" id="KW-1185">Reference proteome</keyword>
<evidence type="ECO:0000259" key="2">
    <source>
        <dbReference type="Pfam" id="PF03168"/>
    </source>
</evidence>
<protein>
    <recommendedName>
        <fullName evidence="2">Late embryogenesis abundant protein LEA-2 subgroup domain-containing protein</fullName>
    </recommendedName>
</protein>
<dbReference type="PROSITE" id="PS51257">
    <property type="entry name" value="PROKAR_LIPOPROTEIN"/>
    <property type="match status" value="1"/>
</dbReference>
<proteinExistence type="predicted"/>
<reference evidence="3 4" key="1">
    <citation type="submission" date="2023-07" db="EMBL/GenBank/DDBJ databases">
        <title>Sorghum-associated microbial communities from plants grown in Nebraska, USA.</title>
        <authorList>
            <person name="Schachtman D."/>
        </authorList>
    </citation>
    <scope>NUCLEOTIDE SEQUENCE [LARGE SCALE GENOMIC DNA]</scope>
    <source>
        <strain evidence="3 4">BE107</strain>
    </source>
</reference>